<gene>
    <name evidence="7" type="primary">hisJ</name>
    <name evidence="7" type="ORF">HPF_11285</name>
</gene>
<dbReference type="InterPro" id="IPR018313">
    <property type="entry name" value="SBP_3_CS"/>
</dbReference>
<dbReference type="PANTHER" id="PTHR35936:SF17">
    <property type="entry name" value="ARGININE-BINDING EXTRACELLULAR PROTEIN ARTP"/>
    <property type="match status" value="1"/>
</dbReference>
<organism evidence="7 8">
    <name type="scientific">Hydrogenophaga pseudoflava</name>
    <name type="common">Pseudomonas carboxydoflava</name>
    <dbReference type="NCBI Taxonomy" id="47421"/>
    <lineage>
        <taxon>Bacteria</taxon>
        <taxon>Pseudomonadati</taxon>
        <taxon>Pseudomonadota</taxon>
        <taxon>Betaproteobacteria</taxon>
        <taxon>Burkholderiales</taxon>
        <taxon>Comamonadaceae</taxon>
        <taxon>Hydrogenophaga</taxon>
    </lineage>
</organism>
<dbReference type="SMART" id="SM00062">
    <property type="entry name" value="PBPb"/>
    <property type="match status" value="1"/>
</dbReference>
<dbReference type="InterPro" id="IPR001638">
    <property type="entry name" value="Solute-binding_3/MltF_N"/>
</dbReference>
<dbReference type="SUPFAM" id="SSF53850">
    <property type="entry name" value="Periplasmic binding protein-like II"/>
    <property type="match status" value="1"/>
</dbReference>
<dbReference type="Proteomes" id="UP000293912">
    <property type="component" value="Chromosome"/>
</dbReference>
<dbReference type="Gene3D" id="3.40.190.10">
    <property type="entry name" value="Periplasmic binding protein-like II"/>
    <property type="match status" value="2"/>
</dbReference>
<keyword evidence="8" id="KW-1185">Reference proteome</keyword>
<dbReference type="AlphaFoldDB" id="A0A4P6WWC5"/>
<evidence type="ECO:0000259" key="6">
    <source>
        <dbReference type="SMART" id="SM00062"/>
    </source>
</evidence>
<comment type="subcellular location">
    <subcellularLocation>
        <location evidence="1">Cell envelope</location>
    </subcellularLocation>
</comment>
<protein>
    <submittedName>
        <fullName evidence="7">Histidine-binding periplasmic protein</fullName>
    </submittedName>
</protein>
<dbReference type="GO" id="GO:0030313">
    <property type="term" value="C:cell envelope"/>
    <property type="evidence" value="ECO:0007669"/>
    <property type="project" value="UniProtKB-SubCell"/>
</dbReference>
<name>A0A4P6WWC5_HYDPS</name>
<evidence type="ECO:0000313" key="8">
    <source>
        <dbReference type="Proteomes" id="UP000293912"/>
    </source>
</evidence>
<proteinExistence type="inferred from homology"/>
<keyword evidence="3" id="KW-0732">Signal</keyword>
<dbReference type="PANTHER" id="PTHR35936">
    <property type="entry name" value="MEMBRANE-BOUND LYTIC MUREIN TRANSGLYCOSYLASE F"/>
    <property type="match status" value="1"/>
</dbReference>
<comment type="similarity">
    <text evidence="2 4">Belongs to the bacterial solute-binding protein 3 family.</text>
</comment>
<evidence type="ECO:0000313" key="7">
    <source>
        <dbReference type="EMBL" id="QBM28272.1"/>
    </source>
</evidence>
<dbReference type="KEGG" id="hpse:HPF_11285"/>
<dbReference type="PROSITE" id="PS51257">
    <property type="entry name" value="PROKAR_LIPOPROTEIN"/>
    <property type="match status" value="1"/>
</dbReference>
<dbReference type="RefSeq" id="WP_066160235.1">
    <property type="nucleotide sequence ID" value="NZ_CP037867.1"/>
</dbReference>
<dbReference type="EMBL" id="CP037867">
    <property type="protein sequence ID" value="QBM28272.1"/>
    <property type="molecule type" value="Genomic_DNA"/>
</dbReference>
<feature type="domain" description="Solute-binding protein family 3/N-terminal" evidence="6">
    <location>
        <begin position="49"/>
        <end position="281"/>
    </location>
</feature>
<dbReference type="Pfam" id="PF00497">
    <property type="entry name" value="SBP_bac_3"/>
    <property type="match status" value="1"/>
</dbReference>
<evidence type="ECO:0000256" key="1">
    <source>
        <dbReference type="ARBA" id="ARBA00004196"/>
    </source>
</evidence>
<evidence type="ECO:0000256" key="4">
    <source>
        <dbReference type="RuleBase" id="RU003744"/>
    </source>
</evidence>
<evidence type="ECO:0000256" key="2">
    <source>
        <dbReference type="ARBA" id="ARBA00010333"/>
    </source>
</evidence>
<feature type="region of interest" description="Disordered" evidence="5">
    <location>
        <begin position="24"/>
        <end position="45"/>
    </location>
</feature>
<dbReference type="PROSITE" id="PS01039">
    <property type="entry name" value="SBP_BACTERIAL_3"/>
    <property type="match status" value="1"/>
</dbReference>
<reference evidence="7 8" key="1">
    <citation type="submission" date="2019-03" db="EMBL/GenBank/DDBJ databases">
        <authorList>
            <person name="Sebastian G."/>
            <person name="Baumann P."/>
            <person name="Ruckert C."/>
            <person name="Kalinowski J."/>
            <person name="Nebel B."/>
            <person name="Takors R."/>
            <person name="Blombach B."/>
        </authorList>
    </citation>
    <scope>NUCLEOTIDE SEQUENCE [LARGE SCALE GENOMIC DNA]</scope>
    <source>
        <strain evidence="7 8">DSM 1084</strain>
    </source>
</reference>
<evidence type="ECO:0000256" key="3">
    <source>
        <dbReference type="ARBA" id="ARBA00022729"/>
    </source>
</evidence>
<accession>A0A4P6WWC5</accession>
<sequence length="286" mass="30238">MKHLFLTLSMIGAATLVGCGKTEAPAPAAPAPAPTAEAPAPAPASQWPELRVAIDPTYKPFTYKTDAGEPAGFDVDVAKALCDELKSKCVFVEQAWDGMIPGLLAKKYDAIISSMSITEERKQSVDFTGKYYNTPSCVVVKTALNLGAEAAGFKGKKLGVLKASTQEKYAMGELKPAGATVVPYDAQDQVYLDIKSGRLDGTVADVVEVQGGFLSTPDGKDYSCAGGRIPVEFDAKYFGAGAGVAIRKEDTALRDALDAGIKAIRDNGKWKELSEKHVPGVDIWGS</sequence>
<evidence type="ECO:0000256" key="5">
    <source>
        <dbReference type="SAM" id="MobiDB-lite"/>
    </source>
</evidence>